<dbReference type="OrthoDB" id="10265800at2759"/>
<evidence type="ECO:0008006" key="3">
    <source>
        <dbReference type="Google" id="ProtNLM"/>
    </source>
</evidence>
<keyword evidence="2" id="KW-1185">Reference proteome</keyword>
<reference evidence="1 2" key="1">
    <citation type="journal article" date="2015" name="Genome Biol. Evol.">
        <title>Phylogenomic analyses indicate that early fungi evolved digesting cell walls of algal ancestors of land plants.</title>
        <authorList>
            <person name="Chang Y."/>
            <person name="Wang S."/>
            <person name="Sekimoto S."/>
            <person name="Aerts A.L."/>
            <person name="Choi C."/>
            <person name="Clum A."/>
            <person name="LaButti K.M."/>
            <person name="Lindquist E.A."/>
            <person name="Yee Ngan C."/>
            <person name="Ohm R.A."/>
            <person name="Salamov A.A."/>
            <person name="Grigoriev I.V."/>
            <person name="Spatafora J.W."/>
            <person name="Berbee M.L."/>
        </authorList>
    </citation>
    <scope>NUCLEOTIDE SEQUENCE [LARGE SCALE GENOMIC DNA]</scope>
    <source>
        <strain evidence="1 2">JEL478</strain>
    </source>
</reference>
<gene>
    <name evidence="1" type="ORF">M427DRAFT_44912</name>
</gene>
<dbReference type="InterPro" id="IPR038885">
    <property type="entry name" value="PLB1"/>
</dbReference>
<organism evidence="1 2">
    <name type="scientific">Gonapodya prolifera (strain JEL478)</name>
    <name type="common">Monoblepharis prolifera</name>
    <dbReference type="NCBI Taxonomy" id="1344416"/>
    <lineage>
        <taxon>Eukaryota</taxon>
        <taxon>Fungi</taxon>
        <taxon>Fungi incertae sedis</taxon>
        <taxon>Chytridiomycota</taxon>
        <taxon>Chytridiomycota incertae sedis</taxon>
        <taxon>Monoblepharidomycetes</taxon>
        <taxon>Monoblepharidales</taxon>
        <taxon>Gonapodyaceae</taxon>
        <taxon>Gonapodya</taxon>
    </lineage>
</organism>
<evidence type="ECO:0000313" key="1">
    <source>
        <dbReference type="EMBL" id="KXS14729.1"/>
    </source>
</evidence>
<dbReference type="GO" id="GO:0006644">
    <property type="term" value="P:phospholipid metabolic process"/>
    <property type="evidence" value="ECO:0007669"/>
    <property type="project" value="TreeGrafter"/>
</dbReference>
<accession>A0A139ADJ3</accession>
<proteinExistence type="predicted"/>
<dbReference type="AlphaFoldDB" id="A0A139ADJ3"/>
<dbReference type="EMBL" id="KQ965767">
    <property type="protein sequence ID" value="KXS14729.1"/>
    <property type="molecule type" value="Genomic_DNA"/>
</dbReference>
<dbReference type="GO" id="GO:0004620">
    <property type="term" value="F:phospholipase activity"/>
    <property type="evidence" value="ECO:0007669"/>
    <property type="project" value="InterPro"/>
</dbReference>
<dbReference type="PANTHER" id="PTHR21325:SF31">
    <property type="entry name" value="GH22081P-RELATED"/>
    <property type="match status" value="1"/>
</dbReference>
<protein>
    <recommendedName>
        <fullName evidence="3">Carbohydrate esterase family 16 protein</fullName>
    </recommendedName>
</protein>
<dbReference type="Pfam" id="PF00657">
    <property type="entry name" value="Lipase_GDSL"/>
    <property type="match status" value="1"/>
</dbReference>
<dbReference type="PANTHER" id="PTHR21325">
    <property type="entry name" value="PHOSPHOLIPASE B, PLB1"/>
    <property type="match status" value="1"/>
</dbReference>
<dbReference type="STRING" id="1344416.A0A139ADJ3"/>
<sequence>MAKRKDTTLAAFLALFGTLLVVESFPMRQIFLPDTVGLRLRTARDILACPPPTPREHPPTSVHDLRIDDFKIVMALGDRWDRKPIRSANSGLFGSVTTGFGAKGKQADFGRNFYEKSRKTMGRSSGEDQAFSFATVLALPLVHSPSQYEATAKLVAAATLASPRLLSIFITSNDLCAACNERFAPPSVFAQKLEEVLLEVRNTIPRTVVNIALGFNISGVYTITNNDPKCDLPHHLAQRIECPCAGFLYLYAEQGAKDSQKMDDTAQQDNSAILALRQSFLPGGRNYDPVHKDTFAVVVDPGFSGIKIESWPSDMLSDIDCFHPSARAHAWMAGVLCSPLLRSTTRNNHQPIAEKQRFFDPPPHNRTVSHGLPHKEFLPAAGVVSEIPLVCPTSSSRIPTN</sequence>
<name>A0A139ADJ3_GONPJ</name>
<dbReference type="Proteomes" id="UP000070544">
    <property type="component" value="Unassembled WGS sequence"/>
</dbReference>
<evidence type="ECO:0000313" key="2">
    <source>
        <dbReference type="Proteomes" id="UP000070544"/>
    </source>
</evidence>
<dbReference type="InterPro" id="IPR001087">
    <property type="entry name" value="GDSL"/>
</dbReference>